<dbReference type="OrthoDB" id="125168at2759"/>
<dbReference type="KEGG" id="blac:94344796"/>
<gene>
    <name evidence="1" type="ORF">CCR75_001020</name>
</gene>
<keyword evidence="2" id="KW-1185">Reference proteome</keyword>
<name>A0A976II19_BRELC</name>
<reference evidence="1 2" key="1">
    <citation type="journal article" date="2021" name="Genome Biol.">
        <title>AFLAP: assembly-free linkage analysis pipeline using k-mers from genome sequencing data.</title>
        <authorList>
            <person name="Fletcher K."/>
            <person name="Zhang L."/>
            <person name="Gil J."/>
            <person name="Han R."/>
            <person name="Cavanaugh K."/>
            <person name="Michelmore R."/>
        </authorList>
    </citation>
    <scope>NUCLEOTIDE SEQUENCE [LARGE SCALE GENOMIC DNA]</scope>
    <source>
        <strain evidence="1 2">SF5</strain>
    </source>
</reference>
<organism evidence="1 2">
    <name type="scientific">Bremia lactucae</name>
    <name type="common">Lettuce downy mildew</name>
    <dbReference type="NCBI Taxonomy" id="4779"/>
    <lineage>
        <taxon>Eukaryota</taxon>
        <taxon>Sar</taxon>
        <taxon>Stramenopiles</taxon>
        <taxon>Oomycota</taxon>
        <taxon>Peronosporomycetes</taxon>
        <taxon>Peronosporales</taxon>
        <taxon>Peronosporaceae</taxon>
        <taxon>Bremia</taxon>
    </lineage>
</organism>
<evidence type="ECO:0000313" key="2">
    <source>
        <dbReference type="Proteomes" id="UP000294530"/>
    </source>
</evidence>
<dbReference type="EMBL" id="SHOA02000012">
    <property type="protein sequence ID" value="TDH72196.1"/>
    <property type="molecule type" value="Genomic_DNA"/>
</dbReference>
<evidence type="ECO:0000313" key="1">
    <source>
        <dbReference type="EMBL" id="TDH72196.1"/>
    </source>
</evidence>
<accession>A0A976II19</accession>
<dbReference type="AlphaFoldDB" id="A0A976II19"/>
<protein>
    <submittedName>
        <fullName evidence="1">Uncharacterized protein</fullName>
    </submittedName>
</protein>
<dbReference type="GeneID" id="94344796"/>
<sequence length="253" mass="29595">MLPKLASVDLMNLTRAWIAVASNPSMEHCNNLFWEQVASTYVASVPPTDKQRTIEELESQWKSLRPAMVAFVTLFSQKYKKANHSNDAIRQAFEWAIKTFHATTKRPFEHVAVAWLLVNHAMWWKTLKPQLMHQFATTMHEEDTFVNQQDESFIAPVPLVCNSRVRTVEDNDKGQDRRVKPRLGLEESHLSPRGELYTDFPRDRPMTKDMVRVMERRLELDIMTQSDVGLTREAKEYLCLQRRLILQKLKQQN</sequence>
<dbReference type="Proteomes" id="UP000294530">
    <property type="component" value="Unassembled WGS sequence"/>
</dbReference>
<dbReference type="RefSeq" id="XP_067821695.1">
    <property type="nucleotide sequence ID" value="XM_067959125.1"/>
</dbReference>
<comment type="caution">
    <text evidence="1">The sequence shown here is derived from an EMBL/GenBank/DDBJ whole genome shotgun (WGS) entry which is preliminary data.</text>
</comment>
<proteinExistence type="predicted"/>